<proteinExistence type="predicted"/>
<dbReference type="AlphaFoldDB" id="A0A9K3HFZ7"/>
<dbReference type="EMBL" id="MNCJ02000327">
    <property type="protein sequence ID" value="KAF5777602.1"/>
    <property type="molecule type" value="Genomic_DNA"/>
</dbReference>
<accession>A0A9K3HFZ7</accession>
<comment type="caution">
    <text evidence="1">The sequence shown here is derived from an EMBL/GenBank/DDBJ whole genome shotgun (WGS) entry which is preliminary data.</text>
</comment>
<name>A0A9K3HFZ7_HELAN</name>
<dbReference type="Gramene" id="mRNA:HanXRQr2_Chr12g0537601">
    <property type="protein sequence ID" value="CDS:HanXRQr2_Chr12g0537601.1"/>
    <property type="gene ID" value="HanXRQr2_Chr12g0537601"/>
</dbReference>
<dbReference type="Proteomes" id="UP000215914">
    <property type="component" value="Unassembled WGS sequence"/>
</dbReference>
<keyword evidence="2" id="KW-1185">Reference proteome</keyword>
<organism evidence="1 2">
    <name type="scientific">Helianthus annuus</name>
    <name type="common">Common sunflower</name>
    <dbReference type="NCBI Taxonomy" id="4232"/>
    <lineage>
        <taxon>Eukaryota</taxon>
        <taxon>Viridiplantae</taxon>
        <taxon>Streptophyta</taxon>
        <taxon>Embryophyta</taxon>
        <taxon>Tracheophyta</taxon>
        <taxon>Spermatophyta</taxon>
        <taxon>Magnoliopsida</taxon>
        <taxon>eudicotyledons</taxon>
        <taxon>Gunneridae</taxon>
        <taxon>Pentapetalae</taxon>
        <taxon>asterids</taxon>
        <taxon>campanulids</taxon>
        <taxon>Asterales</taxon>
        <taxon>Asteraceae</taxon>
        <taxon>Asteroideae</taxon>
        <taxon>Heliantheae alliance</taxon>
        <taxon>Heliantheae</taxon>
        <taxon>Helianthus</taxon>
    </lineage>
</organism>
<gene>
    <name evidence="1" type="ORF">HanXRQr2_Chr12g0537601</name>
</gene>
<reference evidence="1" key="1">
    <citation type="journal article" date="2017" name="Nature">
        <title>The sunflower genome provides insights into oil metabolism, flowering and Asterid evolution.</title>
        <authorList>
            <person name="Badouin H."/>
            <person name="Gouzy J."/>
            <person name="Grassa C.J."/>
            <person name="Murat F."/>
            <person name="Staton S.E."/>
            <person name="Cottret L."/>
            <person name="Lelandais-Briere C."/>
            <person name="Owens G.L."/>
            <person name="Carrere S."/>
            <person name="Mayjonade B."/>
            <person name="Legrand L."/>
            <person name="Gill N."/>
            <person name="Kane N.C."/>
            <person name="Bowers J.E."/>
            <person name="Hubner S."/>
            <person name="Bellec A."/>
            <person name="Berard A."/>
            <person name="Berges H."/>
            <person name="Blanchet N."/>
            <person name="Boniface M.C."/>
            <person name="Brunel D."/>
            <person name="Catrice O."/>
            <person name="Chaidir N."/>
            <person name="Claudel C."/>
            <person name="Donnadieu C."/>
            <person name="Faraut T."/>
            <person name="Fievet G."/>
            <person name="Helmstetter N."/>
            <person name="King M."/>
            <person name="Knapp S.J."/>
            <person name="Lai Z."/>
            <person name="Le Paslier M.C."/>
            <person name="Lippi Y."/>
            <person name="Lorenzon L."/>
            <person name="Mandel J.R."/>
            <person name="Marage G."/>
            <person name="Marchand G."/>
            <person name="Marquand E."/>
            <person name="Bret-Mestries E."/>
            <person name="Morien E."/>
            <person name="Nambeesan S."/>
            <person name="Nguyen T."/>
            <person name="Pegot-Espagnet P."/>
            <person name="Pouilly N."/>
            <person name="Raftis F."/>
            <person name="Sallet E."/>
            <person name="Schiex T."/>
            <person name="Thomas J."/>
            <person name="Vandecasteele C."/>
            <person name="Vares D."/>
            <person name="Vear F."/>
            <person name="Vautrin S."/>
            <person name="Crespi M."/>
            <person name="Mangin B."/>
            <person name="Burke J.M."/>
            <person name="Salse J."/>
            <person name="Munos S."/>
            <person name="Vincourt P."/>
            <person name="Rieseberg L.H."/>
            <person name="Langlade N.B."/>
        </authorList>
    </citation>
    <scope>NUCLEOTIDE SEQUENCE</scope>
    <source>
        <tissue evidence="1">Leaves</tissue>
    </source>
</reference>
<reference evidence="1" key="2">
    <citation type="submission" date="2020-06" db="EMBL/GenBank/DDBJ databases">
        <title>Helianthus annuus Genome sequencing and assembly Release 2.</title>
        <authorList>
            <person name="Gouzy J."/>
            <person name="Langlade N."/>
            <person name="Munos S."/>
        </authorList>
    </citation>
    <scope>NUCLEOTIDE SEQUENCE</scope>
    <source>
        <tissue evidence="1">Leaves</tissue>
    </source>
</reference>
<protein>
    <submittedName>
        <fullName evidence="1">Uncharacterized protein</fullName>
    </submittedName>
</protein>
<evidence type="ECO:0000313" key="2">
    <source>
        <dbReference type="Proteomes" id="UP000215914"/>
    </source>
</evidence>
<evidence type="ECO:0000313" key="1">
    <source>
        <dbReference type="EMBL" id="KAF5777602.1"/>
    </source>
</evidence>
<sequence>MVLHGEYLFSGEYLNSGDYLFSGEYLNSGEYLLLSTEGFIVRSMGEHMVVCKLCVICNH</sequence>